<dbReference type="RefSeq" id="WP_184983684.1">
    <property type="nucleotide sequence ID" value="NZ_BAAALO010000038.1"/>
</dbReference>
<feature type="region of interest" description="Disordered" evidence="1">
    <location>
        <begin position="1"/>
        <end position="29"/>
    </location>
</feature>
<organism evidence="3 4">
    <name type="scientific">Sphaerisporangium rubeum</name>
    <dbReference type="NCBI Taxonomy" id="321317"/>
    <lineage>
        <taxon>Bacteria</taxon>
        <taxon>Bacillati</taxon>
        <taxon>Actinomycetota</taxon>
        <taxon>Actinomycetes</taxon>
        <taxon>Streptosporangiales</taxon>
        <taxon>Streptosporangiaceae</taxon>
        <taxon>Sphaerisporangium</taxon>
    </lineage>
</organism>
<proteinExistence type="predicted"/>
<accession>A0A7X0IGK0</accession>
<dbReference type="Gene3D" id="3.40.50.1010">
    <property type="entry name" value="5'-nuclease"/>
    <property type="match status" value="1"/>
</dbReference>
<dbReference type="AlphaFoldDB" id="A0A7X0IGK0"/>
<dbReference type="InterPro" id="IPR021139">
    <property type="entry name" value="NYN"/>
</dbReference>
<comment type="caution">
    <text evidence="3">The sequence shown here is derived from an EMBL/GenBank/DDBJ whole genome shotgun (WGS) entry which is preliminary data.</text>
</comment>
<dbReference type="GO" id="GO:0004540">
    <property type="term" value="F:RNA nuclease activity"/>
    <property type="evidence" value="ECO:0007669"/>
    <property type="project" value="InterPro"/>
</dbReference>
<evidence type="ECO:0000256" key="1">
    <source>
        <dbReference type="SAM" id="MobiDB-lite"/>
    </source>
</evidence>
<feature type="domain" description="NYN" evidence="2">
    <location>
        <begin position="39"/>
        <end position="171"/>
    </location>
</feature>
<gene>
    <name evidence="3" type="ORF">BJ992_004271</name>
</gene>
<keyword evidence="4" id="KW-1185">Reference proteome</keyword>
<name>A0A7X0IGK0_9ACTN</name>
<evidence type="ECO:0000313" key="3">
    <source>
        <dbReference type="EMBL" id="MBB6474840.1"/>
    </source>
</evidence>
<protein>
    <recommendedName>
        <fullName evidence="2">NYN domain-containing protein</fullName>
    </recommendedName>
</protein>
<evidence type="ECO:0000313" key="4">
    <source>
        <dbReference type="Proteomes" id="UP000555564"/>
    </source>
</evidence>
<sequence length="179" mass="19621">MSTPVTALHEFRTRTSRSSRRSRQVEHKESLRRGRAMHLIDIENLVGSTRPTTCEVEEIMVVYETLVPIGARDQYVVAVNHNALLAAGIAFRGVRLLARSGPDGADRALVEAAYDDRIDRRFERVVIGSGDGYFTGLAAWLGEAGRQVTVVSRAKSLSRHLAAAVPDVIRLEPPAPHAA</sequence>
<evidence type="ECO:0000259" key="2">
    <source>
        <dbReference type="Pfam" id="PF01936"/>
    </source>
</evidence>
<reference evidence="3 4" key="1">
    <citation type="submission" date="2020-08" db="EMBL/GenBank/DDBJ databases">
        <title>Sequencing the genomes of 1000 actinobacteria strains.</title>
        <authorList>
            <person name="Klenk H.-P."/>
        </authorList>
    </citation>
    <scope>NUCLEOTIDE SEQUENCE [LARGE SCALE GENOMIC DNA]</scope>
    <source>
        <strain evidence="3 4">DSM 44936</strain>
    </source>
</reference>
<dbReference type="Proteomes" id="UP000555564">
    <property type="component" value="Unassembled WGS sequence"/>
</dbReference>
<dbReference type="EMBL" id="JACHIU010000001">
    <property type="protein sequence ID" value="MBB6474840.1"/>
    <property type="molecule type" value="Genomic_DNA"/>
</dbReference>
<dbReference type="Pfam" id="PF01936">
    <property type="entry name" value="NYN"/>
    <property type="match status" value="1"/>
</dbReference>